<reference evidence="2" key="1">
    <citation type="submission" date="2021-02" db="EMBL/GenBank/DDBJ databases">
        <title>The CRISPR/cas machinery reduction and long-range gene transfer in the hot spring cyanobacterium Synechococcus.</title>
        <authorList>
            <person name="Dvorak P."/>
            <person name="Jahodarova E."/>
            <person name="Hasler P."/>
            <person name="Poulickova A."/>
        </authorList>
    </citation>
    <scope>NUCLEOTIDE SEQUENCE</scope>
    <source>
        <strain evidence="2">Rupite</strain>
    </source>
</reference>
<dbReference type="Proteomes" id="UP000830835">
    <property type="component" value="Unassembled WGS sequence"/>
</dbReference>
<keyword evidence="1" id="KW-0812">Transmembrane</keyword>
<sequence length="156" mass="18066">MSIDLKKIKGSLLNNIELILTGVGLLVILLSGLVANRAEFWKITALVAILVGVLHGLIFWVIRRRQRLVRAEAIAQVRDMLEDLMKNKLQSVKMMLHLAELRQARLSNQAQDFQEAYQVLRHISEIIDHLSEESLGRWRHRYQATLKRIEQEQPEP</sequence>
<evidence type="ECO:0000256" key="1">
    <source>
        <dbReference type="SAM" id="Phobius"/>
    </source>
</evidence>
<feature type="transmembrane region" description="Helical" evidence="1">
    <location>
        <begin position="40"/>
        <end position="62"/>
    </location>
</feature>
<proteinExistence type="predicted"/>
<dbReference type="RefSeq" id="WP_244352575.1">
    <property type="nucleotide sequence ID" value="NZ_JAFIRA010000052.1"/>
</dbReference>
<organism evidence="2 3">
    <name type="scientific">Thermostichus vulcanus str. 'Rupite'</name>
    <dbReference type="NCBI Taxonomy" id="2813851"/>
    <lineage>
        <taxon>Bacteria</taxon>
        <taxon>Bacillati</taxon>
        <taxon>Cyanobacteriota</taxon>
        <taxon>Cyanophyceae</taxon>
        <taxon>Thermostichales</taxon>
        <taxon>Thermostichaceae</taxon>
        <taxon>Thermostichus</taxon>
    </lineage>
</organism>
<keyword evidence="1" id="KW-0472">Membrane</keyword>
<comment type="caution">
    <text evidence="2">The sequence shown here is derived from an EMBL/GenBank/DDBJ whole genome shotgun (WGS) entry which is preliminary data.</text>
</comment>
<gene>
    <name evidence="2" type="ORF">JX360_15205</name>
</gene>
<keyword evidence="1" id="KW-1133">Transmembrane helix</keyword>
<dbReference type="EMBL" id="JAFIRA010000052">
    <property type="protein sequence ID" value="MCJ2544235.1"/>
    <property type="molecule type" value="Genomic_DNA"/>
</dbReference>
<evidence type="ECO:0000313" key="3">
    <source>
        <dbReference type="Proteomes" id="UP000830835"/>
    </source>
</evidence>
<protein>
    <submittedName>
        <fullName evidence="2">Uncharacterized protein</fullName>
    </submittedName>
</protein>
<feature type="transmembrane region" description="Helical" evidence="1">
    <location>
        <begin position="12"/>
        <end position="34"/>
    </location>
</feature>
<evidence type="ECO:0000313" key="2">
    <source>
        <dbReference type="EMBL" id="MCJ2544235.1"/>
    </source>
</evidence>
<name>A0ABT0CEN1_THEVL</name>
<accession>A0ABT0CEN1</accession>
<keyword evidence="3" id="KW-1185">Reference proteome</keyword>